<proteinExistence type="predicted"/>
<dbReference type="OrthoDB" id="9816541at2"/>
<dbReference type="Pfam" id="PF00392">
    <property type="entry name" value="GntR"/>
    <property type="match status" value="1"/>
</dbReference>
<dbReference type="PROSITE" id="PS50949">
    <property type="entry name" value="HTH_GNTR"/>
    <property type="match status" value="1"/>
</dbReference>
<evidence type="ECO:0000256" key="3">
    <source>
        <dbReference type="ARBA" id="ARBA00023163"/>
    </source>
</evidence>
<evidence type="ECO:0000313" key="6">
    <source>
        <dbReference type="EMBL" id="RGD67771.1"/>
    </source>
</evidence>
<evidence type="ECO:0000313" key="7">
    <source>
        <dbReference type="Proteomes" id="UP000261023"/>
    </source>
</evidence>
<dbReference type="Gene3D" id="1.10.10.10">
    <property type="entry name" value="Winged helix-like DNA-binding domain superfamily/Winged helix DNA-binding domain"/>
    <property type="match status" value="1"/>
</dbReference>
<dbReference type="InterPro" id="IPR012770">
    <property type="entry name" value="TreR"/>
</dbReference>
<dbReference type="CDD" id="cd07377">
    <property type="entry name" value="WHTH_GntR"/>
    <property type="match status" value="1"/>
</dbReference>
<reference evidence="6 7" key="1">
    <citation type="submission" date="2018-08" db="EMBL/GenBank/DDBJ databases">
        <title>A genome reference for cultivated species of the human gut microbiota.</title>
        <authorList>
            <person name="Zou Y."/>
            <person name="Xue W."/>
            <person name="Luo G."/>
        </authorList>
    </citation>
    <scope>NUCLEOTIDE SEQUENCE [LARGE SCALE GENOMIC DNA]</scope>
    <source>
        <strain evidence="6 7">AF19-13AC</strain>
    </source>
</reference>
<dbReference type="SMART" id="SM00866">
    <property type="entry name" value="UTRA"/>
    <property type="match status" value="1"/>
</dbReference>
<dbReference type="SUPFAM" id="SSF64288">
    <property type="entry name" value="Chorismate lyase-like"/>
    <property type="match status" value="1"/>
</dbReference>
<evidence type="ECO:0000256" key="2">
    <source>
        <dbReference type="ARBA" id="ARBA00023125"/>
    </source>
</evidence>
<keyword evidence="1" id="KW-0805">Transcription regulation</keyword>
<dbReference type="AlphaFoldDB" id="A0A3E3DER5"/>
<dbReference type="Pfam" id="PF07702">
    <property type="entry name" value="UTRA"/>
    <property type="match status" value="1"/>
</dbReference>
<name>A0A3E3DER5_9FIRM</name>
<dbReference type="PANTHER" id="PTHR44846">
    <property type="entry name" value="MANNOSYL-D-GLYCERATE TRANSPORT/METABOLISM SYSTEM REPRESSOR MNGR-RELATED"/>
    <property type="match status" value="1"/>
</dbReference>
<feature type="domain" description="HTH gntR-type" evidence="5">
    <location>
        <begin position="27"/>
        <end position="95"/>
    </location>
</feature>
<dbReference type="EMBL" id="QTJW01000022">
    <property type="protein sequence ID" value="RGD67771.1"/>
    <property type="molecule type" value="Genomic_DNA"/>
</dbReference>
<comment type="caution">
    <text evidence="6">The sequence shown here is derived from an EMBL/GenBank/DDBJ whole genome shotgun (WGS) entry which is preliminary data.</text>
</comment>
<evidence type="ECO:0000259" key="5">
    <source>
        <dbReference type="PROSITE" id="PS50949"/>
    </source>
</evidence>
<gene>
    <name evidence="6" type="primary">treR</name>
    <name evidence="6" type="ORF">DWX31_26025</name>
</gene>
<evidence type="ECO:0000256" key="4">
    <source>
        <dbReference type="NCBIfam" id="TIGR02404"/>
    </source>
</evidence>
<dbReference type="NCBIfam" id="TIGR02404">
    <property type="entry name" value="trehalos_R_Bsub"/>
    <property type="match status" value="1"/>
</dbReference>
<dbReference type="InterPro" id="IPR036388">
    <property type="entry name" value="WH-like_DNA-bd_sf"/>
</dbReference>
<evidence type="ECO:0000256" key="1">
    <source>
        <dbReference type="ARBA" id="ARBA00023015"/>
    </source>
</evidence>
<protein>
    <recommendedName>
        <fullName evidence="4">Trehalose operon repressor</fullName>
    </recommendedName>
</protein>
<dbReference type="SUPFAM" id="SSF46785">
    <property type="entry name" value="Winged helix' DNA-binding domain"/>
    <property type="match status" value="1"/>
</dbReference>
<dbReference type="Proteomes" id="UP000261023">
    <property type="component" value="Unassembled WGS sequence"/>
</dbReference>
<organism evidence="6 7">
    <name type="scientific">Hungatella hathewayi</name>
    <dbReference type="NCBI Taxonomy" id="154046"/>
    <lineage>
        <taxon>Bacteria</taxon>
        <taxon>Bacillati</taxon>
        <taxon>Bacillota</taxon>
        <taxon>Clostridia</taxon>
        <taxon>Lachnospirales</taxon>
        <taxon>Lachnospiraceae</taxon>
        <taxon>Hungatella</taxon>
    </lineage>
</organism>
<dbReference type="PANTHER" id="PTHR44846:SF12">
    <property type="entry name" value="HTH-TYPE TRANSCRIPTIONAL REGULATOR TRER"/>
    <property type="match status" value="1"/>
</dbReference>
<dbReference type="GO" id="GO:0003700">
    <property type="term" value="F:DNA-binding transcription factor activity"/>
    <property type="evidence" value="ECO:0007669"/>
    <property type="project" value="UniProtKB-UniRule"/>
</dbReference>
<dbReference type="InterPro" id="IPR036390">
    <property type="entry name" value="WH_DNA-bd_sf"/>
</dbReference>
<accession>A0A3E3DER5</accession>
<dbReference type="PRINTS" id="PR00035">
    <property type="entry name" value="HTHGNTR"/>
</dbReference>
<sequence length="262" mass="30676">MLKYIQELYGFGSLWILDSNKVRSIMESKYKHLYNQLQAQIEKREYKAGDKLPSEGDLMELYGASRDTVRKALDLLVQDGFIRKAKGKPAVVLDKNKFNFPVSEIASFKEIYRFSDSKPKTYVENLEIVKNDPKLMEALQIGPEDEAFVLERVREIEGEKIIIDKDYFSRKVVDNLPLRAAQDSVYEYLEQEVGLKIGFAMKEITVQMAGDEDRRLLDMKNYDMIVVVKSYTYLEDSTLFQFTESRHRPDKFKFVDFARRKL</sequence>
<dbReference type="InterPro" id="IPR011663">
    <property type="entry name" value="UTRA"/>
</dbReference>
<dbReference type="InterPro" id="IPR050679">
    <property type="entry name" value="Bact_HTH_transcr_reg"/>
</dbReference>
<dbReference type="GO" id="GO:0003677">
    <property type="term" value="F:DNA binding"/>
    <property type="evidence" value="ECO:0007669"/>
    <property type="project" value="UniProtKB-UniRule"/>
</dbReference>
<keyword evidence="2" id="KW-0238">DNA-binding</keyword>
<dbReference type="SMART" id="SM00345">
    <property type="entry name" value="HTH_GNTR"/>
    <property type="match status" value="1"/>
</dbReference>
<dbReference type="GO" id="GO:0045892">
    <property type="term" value="P:negative regulation of DNA-templated transcription"/>
    <property type="evidence" value="ECO:0007669"/>
    <property type="project" value="TreeGrafter"/>
</dbReference>
<dbReference type="InterPro" id="IPR028978">
    <property type="entry name" value="Chorismate_lyase_/UTRA_dom_sf"/>
</dbReference>
<dbReference type="Gene3D" id="3.40.1410.10">
    <property type="entry name" value="Chorismate lyase-like"/>
    <property type="match status" value="1"/>
</dbReference>
<keyword evidence="3" id="KW-0804">Transcription</keyword>
<dbReference type="InterPro" id="IPR000524">
    <property type="entry name" value="Tscrpt_reg_HTH_GntR"/>
</dbReference>